<protein>
    <submittedName>
        <fullName evidence="2">Uncharacterized protein</fullName>
    </submittedName>
</protein>
<proteinExistence type="predicted"/>
<sequence>MTDSGGFVKVPSDEEEERMRKATEGSQRKREEQARDLGQVVSRKGYKWTSVVNTVLWSKLRELAAGNKPLLSDFRVINEVTLSPKMGQVLLRD</sequence>
<dbReference type="Proteomes" id="UP000566819">
    <property type="component" value="Unassembled WGS sequence"/>
</dbReference>
<feature type="compositionally biased region" description="Basic and acidic residues" evidence="1">
    <location>
        <begin position="17"/>
        <end position="35"/>
    </location>
</feature>
<dbReference type="AlphaFoldDB" id="A0A8H4R8L6"/>
<keyword evidence="3" id="KW-1185">Reference proteome</keyword>
<gene>
    <name evidence="2" type="ORF">G7Y89_g13258</name>
</gene>
<reference evidence="2 3" key="1">
    <citation type="submission" date="2020-03" db="EMBL/GenBank/DDBJ databases">
        <title>Draft Genome Sequence of Cudoniella acicularis.</title>
        <authorList>
            <person name="Buettner E."/>
            <person name="Kellner H."/>
        </authorList>
    </citation>
    <scope>NUCLEOTIDE SEQUENCE [LARGE SCALE GENOMIC DNA]</scope>
    <source>
        <strain evidence="2 3">DSM 108380</strain>
    </source>
</reference>
<organism evidence="2 3">
    <name type="scientific">Cudoniella acicularis</name>
    <dbReference type="NCBI Taxonomy" id="354080"/>
    <lineage>
        <taxon>Eukaryota</taxon>
        <taxon>Fungi</taxon>
        <taxon>Dikarya</taxon>
        <taxon>Ascomycota</taxon>
        <taxon>Pezizomycotina</taxon>
        <taxon>Leotiomycetes</taxon>
        <taxon>Helotiales</taxon>
        <taxon>Tricladiaceae</taxon>
        <taxon>Cudoniella</taxon>
    </lineage>
</organism>
<comment type="caution">
    <text evidence="2">The sequence shown here is derived from an EMBL/GenBank/DDBJ whole genome shotgun (WGS) entry which is preliminary data.</text>
</comment>
<evidence type="ECO:0000313" key="3">
    <source>
        <dbReference type="Proteomes" id="UP000566819"/>
    </source>
</evidence>
<accession>A0A8H4R8L6</accession>
<feature type="region of interest" description="Disordered" evidence="1">
    <location>
        <begin position="1"/>
        <end position="37"/>
    </location>
</feature>
<evidence type="ECO:0000313" key="2">
    <source>
        <dbReference type="EMBL" id="KAF4624908.1"/>
    </source>
</evidence>
<evidence type="ECO:0000256" key="1">
    <source>
        <dbReference type="SAM" id="MobiDB-lite"/>
    </source>
</evidence>
<dbReference type="EMBL" id="JAAMPI010001519">
    <property type="protein sequence ID" value="KAF4624908.1"/>
    <property type="molecule type" value="Genomic_DNA"/>
</dbReference>
<name>A0A8H4R8L6_9HELO</name>